<dbReference type="EMBL" id="JADJNC010000011">
    <property type="protein sequence ID" value="MBK7423128.1"/>
    <property type="molecule type" value="Genomic_DNA"/>
</dbReference>
<evidence type="ECO:0000313" key="2">
    <source>
        <dbReference type="EMBL" id="MBK7423128.1"/>
    </source>
</evidence>
<reference evidence="2" key="1">
    <citation type="submission" date="2020-10" db="EMBL/GenBank/DDBJ databases">
        <title>Connecting structure to function with the recovery of over 1000 high-quality activated sludge metagenome-assembled genomes encoding full-length rRNA genes using long-read sequencing.</title>
        <authorList>
            <person name="Singleton C.M."/>
            <person name="Petriglieri F."/>
            <person name="Kristensen J.M."/>
            <person name="Kirkegaard R.H."/>
            <person name="Michaelsen T.Y."/>
            <person name="Andersen M.H."/>
            <person name="Karst S.M."/>
            <person name="Dueholm M.S."/>
            <person name="Nielsen P.H."/>
            <person name="Albertsen M."/>
        </authorList>
    </citation>
    <scope>NUCLEOTIDE SEQUENCE</scope>
    <source>
        <strain evidence="2">EsbW_18-Q3-R4-48_MAXAC.044</strain>
    </source>
</reference>
<dbReference type="Proteomes" id="UP000886602">
    <property type="component" value="Unassembled WGS sequence"/>
</dbReference>
<protein>
    <recommendedName>
        <fullName evidence="1">Transposase for insertion sequence element IS21-like C-terminal domain-containing protein</fullName>
    </recommendedName>
</protein>
<dbReference type="InterPro" id="IPR054353">
    <property type="entry name" value="IstA-like_C"/>
</dbReference>
<proteinExistence type="predicted"/>
<comment type="caution">
    <text evidence="2">The sequence shown here is derived from an EMBL/GenBank/DDBJ whole genome shotgun (WGS) entry which is preliminary data.</text>
</comment>
<evidence type="ECO:0000259" key="1">
    <source>
        <dbReference type="Pfam" id="PF22483"/>
    </source>
</evidence>
<dbReference type="AlphaFoldDB" id="A0A9D7FAZ7"/>
<sequence length="142" mass="15654">MITLKVYPDRVCLYHANELVARHCRSFDRHQDIADPDHSKGLVAQRGRARDAQVLKRFLDLARSQQPTTPDCCSIGATRSRTAQDRRAGRIHGDDAVIRAITDALAYNAFSSEYIAHLISARPPTARTQPSGSDASAGCIRP</sequence>
<organism evidence="2 3">
    <name type="scientific">Candidatus Propionivibrio dominans</name>
    <dbReference type="NCBI Taxonomy" id="2954373"/>
    <lineage>
        <taxon>Bacteria</taxon>
        <taxon>Pseudomonadati</taxon>
        <taxon>Pseudomonadota</taxon>
        <taxon>Betaproteobacteria</taxon>
        <taxon>Rhodocyclales</taxon>
        <taxon>Rhodocyclaceae</taxon>
        <taxon>Propionivibrio</taxon>
    </lineage>
</organism>
<name>A0A9D7FAZ7_9RHOO</name>
<gene>
    <name evidence="2" type="ORF">IPJ48_08540</name>
</gene>
<accession>A0A9D7FAZ7</accession>
<feature type="domain" description="Transposase for insertion sequence element IS21-like C-terminal" evidence="1">
    <location>
        <begin position="2"/>
        <end position="35"/>
    </location>
</feature>
<dbReference type="Pfam" id="PF22483">
    <property type="entry name" value="Mu-transpos_C_2"/>
    <property type="match status" value="1"/>
</dbReference>
<evidence type="ECO:0000313" key="3">
    <source>
        <dbReference type="Proteomes" id="UP000886602"/>
    </source>
</evidence>